<evidence type="ECO:0000313" key="1">
    <source>
        <dbReference type="EMBL" id="QHS99243.1"/>
    </source>
</evidence>
<dbReference type="AlphaFoldDB" id="A0A6C0C6U3"/>
<accession>A0A6C0C6U3</accession>
<sequence>MSNSTAVAATIGVSALGVLAYYGYKNINDTSEDVDEASLYNELDGIETSSETTNFQEEAKKEVAKVVTNAKNAWGSFWKTEYASQEETDNVKVSLEESKS</sequence>
<organism evidence="1">
    <name type="scientific">viral metagenome</name>
    <dbReference type="NCBI Taxonomy" id="1070528"/>
    <lineage>
        <taxon>unclassified sequences</taxon>
        <taxon>metagenomes</taxon>
        <taxon>organismal metagenomes</taxon>
    </lineage>
</organism>
<protein>
    <submittedName>
        <fullName evidence="1">Uncharacterized protein</fullName>
    </submittedName>
</protein>
<proteinExistence type="predicted"/>
<dbReference type="EMBL" id="MN739336">
    <property type="protein sequence ID" value="QHS99243.1"/>
    <property type="molecule type" value="Genomic_DNA"/>
</dbReference>
<name>A0A6C0C6U3_9ZZZZ</name>
<reference evidence="1" key="1">
    <citation type="journal article" date="2020" name="Nature">
        <title>Giant virus diversity and host interactions through global metagenomics.</title>
        <authorList>
            <person name="Schulz F."/>
            <person name="Roux S."/>
            <person name="Paez-Espino D."/>
            <person name="Jungbluth S."/>
            <person name="Walsh D.A."/>
            <person name="Denef V.J."/>
            <person name="McMahon K.D."/>
            <person name="Konstantinidis K.T."/>
            <person name="Eloe-Fadrosh E.A."/>
            <person name="Kyrpides N.C."/>
            <person name="Woyke T."/>
        </authorList>
    </citation>
    <scope>NUCLEOTIDE SEQUENCE</scope>
    <source>
        <strain evidence="1">GVMAG-M-3300020185-33</strain>
    </source>
</reference>